<dbReference type="GeneID" id="39586391"/>
<keyword evidence="2" id="KW-0479">Metal-binding</keyword>
<dbReference type="InterPro" id="IPR042098">
    <property type="entry name" value="TauD-like_sf"/>
</dbReference>
<protein>
    <recommendedName>
        <fullName evidence="6">TauD/TfdA-like domain-containing protein</fullName>
    </recommendedName>
</protein>
<evidence type="ECO:0000256" key="5">
    <source>
        <dbReference type="ARBA" id="ARBA00023004"/>
    </source>
</evidence>
<dbReference type="EMBL" id="RSCE01000011">
    <property type="protein sequence ID" value="RSH78925.1"/>
    <property type="molecule type" value="Genomic_DNA"/>
</dbReference>
<accession>A0A427XJ48</accession>
<dbReference type="OrthoDB" id="5818554at2759"/>
<dbReference type="Proteomes" id="UP000279236">
    <property type="component" value="Unassembled WGS sequence"/>
</dbReference>
<evidence type="ECO:0000256" key="2">
    <source>
        <dbReference type="ARBA" id="ARBA00022723"/>
    </source>
</evidence>
<feature type="domain" description="TauD/TfdA-like" evidence="6">
    <location>
        <begin position="27"/>
        <end position="304"/>
    </location>
</feature>
<evidence type="ECO:0000313" key="7">
    <source>
        <dbReference type="EMBL" id="RSH78925.1"/>
    </source>
</evidence>
<keyword evidence="8" id="KW-1185">Reference proteome</keyword>
<dbReference type="PANTHER" id="PTHR43779">
    <property type="entry name" value="DIOXYGENASE RV0097-RELATED"/>
    <property type="match status" value="1"/>
</dbReference>
<dbReference type="AlphaFoldDB" id="A0A427XJ48"/>
<comment type="similarity">
    <text evidence="1">Belongs to the TfdA dioxygenase family.</text>
</comment>
<dbReference type="RefSeq" id="XP_028474072.1">
    <property type="nucleotide sequence ID" value="XM_028617609.1"/>
</dbReference>
<keyword evidence="5" id="KW-0408">Iron</keyword>
<keyword evidence="4" id="KW-0560">Oxidoreductase</keyword>
<evidence type="ECO:0000256" key="4">
    <source>
        <dbReference type="ARBA" id="ARBA00023002"/>
    </source>
</evidence>
<comment type="caution">
    <text evidence="7">The sequence shown here is derived from an EMBL/GenBank/DDBJ whole genome shotgun (WGS) entry which is preliminary data.</text>
</comment>
<dbReference type="PANTHER" id="PTHR43779:SF3">
    <property type="entry name" value="(3R)-3-[(CARBOXYMETHYL)AMINO]FATTY ACID OXYGENASE_DECARBOXYLASE"/>
    <property type="match status" value="1"/>
</dbReference>
<organism evidence="7 8">
    <name type="scientific">Apiotrichum porosum</name>
    <dbReference type="NCBI Taxonomy" id="105984"/>
    <lineage>
        <taxon>Eukaryota</taxon>
        <taxon>Fungi</taxon>
        <taxon>Dikarya</taxon>
        <taxon>Basidiomycota</taxon>
        <taxon>Agaricomycotina</taxon>
        <taxon>Tremellomycetes</taxon>
        <taxon>Trichosporonales</taxon>
        <taxon>Trichosporonaceae</taxon>
        <taxon>Apiotrichum</taxon>
    </lineage>
</organism>
<dbReference type="Pfam" id="PF02668">
    <property type="entry name" value="TauD"/>
    <property type="match status" value="1"/>
</dbReference>
<gene>
    <name evidence="7" type="ORF">EHS24_001848</name>
</gene>
<proteinExistence type="inferred from homology"/>
<dbReference type="SUPFAM" id="SSF51197">
    <property type="entry name" value="Clavaminate synthase-like"/>
    <property type="match status" value="1"/>
</dbReference>
<dbReference type="InterPro" id="IPR003819">
    <property type="entry name" value="TauD/TfdA-like"/>
</dbReference>
<evidence type="ECO:0000256" key="3">
    <source>
        <dbReference type="ARBA" id="ARBA00022964"/>
    </source>
</evidence>
<dbReference type="GO" id="GO:0051213">
    <property type="term" value="F:dioxygenase activity"/>
    <property type="evidence" value="ECO:0007669"/>
    <property type="project" value="UniProtKB-KW"/>
</dbReference>
<keyword evidence="3" id="KW-0223">Dioxygenase</keyword>
<evidence type="ECO:0000259" key="6">
    <source>
        <dbReference type="Pfam" id="PF02668"/>
    </source>
</evidence>
<dbReference type="GO" id="GO:0046872">
    <property type="term" value="F:metal ion binding"/>
    <property type="evidence" value="ECO:0007669"/>
    <property type="project" value="UniProtKB-KW"/>
</dbReference>
<dbReference type="InterPro" id="IPR051178">
    <property type="entry name" value="TfdA_dioxygenase"/>
</dbReference>
<name>A0A427XJ48_9TREE</name>
<dbReference type="Gene3D" id="3.60.130.10">
    <property type="entry name" value="Clavaminate synthase-like"/>
    <property type="match status" value="1"/>
</dbReference>
<evidence type="ECO:0000256" key="1">
    <source>
        <dbReference type="ARBA" id="ARBA00005896"/>
    </source>
</evidence>
<reference evidence="7 8" key="1">
    <citation type="submission" date="2018-11" db="EMBL/GenBank/DDBJ databases">
        <title>Genome sequence of Apiotrichum porosum DSM 27194.</title>
        <authorList>
            <person name="Aliyu H."/>
            <person name="Gorte O."/>
            <person name="Ochsenreither K."/>
        </authorList>
    </citation>
    <scope>NUCLEOTIDE SEQUENCE [LARGE SCALE GENOMIC DNA]</scope>
    <source>
        <strain evidence="7 8">DSM 27194</strain>
    </source>
</reference>
<dbReference type="STRING" id="105984.A0A427XJ48"/>
<evidence type="ECO:0000313" key="8">
    <source>
        <dbReference type="Proteomes" id="UP000279236"/>
    </source>
</evidence>
<sequence>MLSTAQPTLIPFTEPSTLPVTTQTIAYKPLHPTFAAEASGVDFNSVTREVVDEIKAGLAKTGLDDERHVAMSHMFGDLDDVAPYVTGLGQINRLSSDYLFDVSNVNPDGTITQPDSMRALLLRCNLHFHADSAFNPRRAGVSLLLAHELPPPGTGGDTEFADTRTAYDDLPDAKKDKIKDYVVMNSQLQCRRNANKGNPLFNTPEFDPMNHRFGRHKLVQSHEPSGRTNLYIAAHAHHVEGLTLEQGQEELDELLQFVAQDKYTVPIQWKDKGDLVLWDNTSVLHRALPGTFEGKYKRDLRRTTVHDMSSQAWGLNEVGATWRSGLP</sequence>